<reference evidence="1 2" key="1">
    <citation type="journal article" date="2020" name="Cell">
        <title>Large-Scale Comparative Analyses of Tick Genomes Elucidate Their Genetic Diversity and Vector Capacities.</title>
        <authorList>
            <consortium name="Tick Genome and Microbiome Consortium (TIGMIC)"/>
            <person name="Jia N."/>
            <person name="Wang J."/>
            <person name="Shi W."/>
            <person name="Du L."/>
            <person name="Sun Y."/>
            <person name="Zhan W."/>
            <person name="Jiang J.F."/>
            <person name="Wang Q."/>
            <person name="Zhang B."/>
            <person name="Ji P."/>
            <person name="Bell-Sakyi L."/>
            <person name="Cui X.M."/>
            <person name="Yuan T.T."/>
            <person name="Jiang B.G."/>
            <person name="Yang W.F."/>
            <person name="Lam T.T."/>
            <person name="Chang Q.C."/>
            <person name="Ding S.J."/>
            <person name="Wang X.J."/>
            <person name="Zhu J.G."/>
            <person name="Ruan X.D."/>
            <person name="Zhao L."/>
            <person name="Wei J.T."/>
            <person name="Ye R.Z."/>
            <person name="Que T.C."/>
            <person name="Du C.H."/>
            <person name="Zhou Y.H."/>
            <person name="Cheng J.X."/>
            <person name="Dai P.F."/>
            <person name="Guo W.B."/>
            <person name="Han X.H."/>
            <person name="Huang E.J."/>
            <person name="Li L.F."/>
            <person name="Wei W."/>
            <person name="Gao Y.C."/>
            <person name="Liu J.Z."/>
            <person name="Shao H.Z."/>
            <person name="Wang X."/>
            <person name="Wang C.C."/>
            <person name="Yang T.C."/>
            <person name="Huo Q.B."/>
            <person name="Li W."/>
            <person name="Chen H.Y."/>
            <person name="Chen S.E."/>
            <person name="Zhou L.G."/>
            <person name="Ni X.B."/>
            <person name="Tian J.H."/>
            <person name="Sheng Y."/>
            <person name="Liu T."/>
            <person name="Pan Y.S."/>
            <person name="Xia L.Y."/>
            <person name="Li J."/>
            <person name="Zhao F."/>
            <person name="Cao W.C."/>
        </authorList>
    </citation>
    <scope>NUCLEOTIDE SEQUENCE [LARGE SCALE GENOMIC DNA]</scope>
    <source>
        <strain evidence="1">Iper-2018</strain>
    </source>
</reference>
<evidence type="ECO:0000313" key="2">
    <source>
        <dbReference type="Proteomes" id="UP000805193"/>
    </source>
</evidence>
<comment type="caution">
    <text evidence="1">The sequence shown here is derived from an EMBL/GenBank/DDBJ whole genome shotgun (WGS) entry which is preliminary data.</text>
</comment>
<keyword evidence="2" id="KW-1185">Reference proteome</keyword>
<sequence length="377" mass="41878">MEDAPEVVRVLGCHLLRRLSVKRPADDHVLVCPFGVVAVLSLAMAGAQRSTEREMAGALLTKVPQFHKSMRRLLVLPSPGSPPPEEEHHVFRMANRILLTSTLPLTDSFRKIGERVYRTLVSQANFSQRPGEERRLIEMWAECATGVRGALPASCSLDASTRMVLLSVVWLNTLWKHGFQRPTATRRPFDGSAAWVTTMCNTATYGYACLQEPALSAVDLPLMCDGFSVTILLPQTSLNELCESITSEVLQQVFEAVGRTRRRVRLELPKFTAAFETELGDVLQDLGIREAFTDEANFRTVTRATPVSLTWVVHKLELSVNEGVSPTVMSAACGNSERDAAAPHELEFLVNRPFVICVRKLDILVLLGCVRRIQEAR</sequence>
<gene>
    <name evidence="1" type="ORF">HPB47_018470</name>
</gene>
<proteinExistence type="predicted"/>
<dbReference type="EMBL" id="JABSTQ010007616">
    <property type="protein sequence ID" value="KAG0435453.1"/>
    <property type="molecule type" value="Genomic_DNA"/>
</dbReference>
<accession>A0AC60QLF8</accession>
<organism evidence="1 2">
    <name type="scientific">Ixodes persulcatus</name>
    <name type="common">Taiga tick</name>
    <dbReference type="NCBI Taxonomy" id="34615"/>
    <lineage>
        <taxon>Eukaryota</taxon>
        <taxon>Metazoa</taxon>
        <taxon>Ecdysozoa</taxon>
        <taxon>Arthropoda</taxon>
        <taxon>Chelicerata</taxon>
        <taxon>Arachnida</taxon>
        <taxon>Acari</taxon>
        <taxon>Parasitiformes</taxon>
        <taxon>Ixodida</taxon>
        <taxon>Ixodoidea</taxon>
        <taxon>Ixodidae</taxon>
        <taxon>Ixodinae</taxon>
        <taxon>Ixodes</taxon>
    </lineage>
</organism>
<evidence type="ECO:0000313" key="1">
    <source>
        <dbReference type="EMBL" id="KAG0435453.1"/>
    </source>
</evidence>
<protein>
    <submittedName>
        <fullName evidence="1">Uncharacterized protein</fullName>
    </submittedName>
</protein>
<dbReference type="Proteomes" id="UP000805193">
    <property type="component" value="Unassembled WGS sequence"/>
</dbReference>
<name>A0AC60QLF8_IXOPE</name>